<reference evidence="2 3" key="1">
    <citation type="submission" date="2019-08" db="EMBL/GenBank/DDBJ databases">
        <title>Antarcticibacterium arcticum sp. nov., a bacterium isolated from marine sediment of the Canadian Beaufort Sea.</title>
        <authorList>
            <person name="Lee Y.M."/>
            <person name="Baek K."/>
            <person name="Lee D.-H."/>
            <person name="Shin S.C."/>
            <person name="Jin Y.K."/>
            <person name="Park Y."/>
        </authorList>
    </citation>
    <scope>NUCLEOTIDE SEQUENCE [LARGE SCALE GENOMIC DNA]</scope>
    <source>
        <strain evidence="2 3">PAMC 28998</strain>
    </source>
</reference>
<protein>
    <submittedName>
        <fullName evidence="2">Uncharacterized protein</fullName>
    </submittedName>
</protein>
<sequence>MNNTTSTEQKFNVRVPRESIWKKLTRIKYDDQVLKVTIRTFASILVALSGLVLFADKVISFDLSNTYGFADTQTFIWVFMQTFSPLLLILGLIFRPYKVAIIIPLYIYFIQMYWVFSPGVRFDDALLQAYAIGAVIGFIALIAVINWYFHHATNKRQRTISQLEQALDLDLIGGIQNLIRFIVVDVKRNYIAEQDKKRFVKAYMAELDKIDKC</sequence>
<evidence type="ECO:0000313" key="2">
    <source>
        <dbReference type="EMBL" id="QED37225.1"/>
    </source>
</evidence>
<dbReference type="AlphaFoldDB" id="A0A5B8YH62"/>
<name>A0A5B8YH62_9FLAO</name>
<keyword evidence="1" id="KW-0472">Membrane</keyword>
<dbReference type="OrthoDB" id="1163511at2"/>
<keyword evidence="1" id="KW-1133">Transmembrane helix</keyword>
<feature type="transmembrane region" description="Helical" evidence="1">
    <location>
        <begin position="36"/>
        <end position="55"/>
    </location>
</feature>
<dbReference type="KEGG" id="anp:FK178_05650"/>
<organism evidence="2 3">
    <name type="scientific">Antarcticibacterium arcticum</name>
    <dbReference type="NCBI Taxonomy" id="2585771"/>
    <lineage>
        <taxon>Bacteria</taxon>
        <taxon>Pseudomonadati</taxon>
        <taxon>Bacteroidota</taxon>
        <taxon>Flavobacteriia</taxon>
        <taxon>Flavobacteriales</taxon>
        <taxon>Flavobacteriaceae</taxon>
        <taxon>Antarcticibacterium</taxon>
    </lineage>
</organism>
<evidence type="ECO:0000313" key="3">
    <source>
        <dbReference type="Proteomes" id="UP000321954"/>
    </source>
</evidence>
<evidence type="ECO:0000256" key="1">
    <source>
        <dbReference type="SAM" id="Phobius"/>
    </source>
</evidence>
<dbReference type="Proteomes" id="UP000321954">
    <property type="component" value="Chromosome"/>
</dbReference>
<accession>A0A5B8YH62</accession>
<proteinExistence type="predicted"/>
<dbReference type="EMBL" id="CP042476">
    <property type="protein sequence ID" value="QED37225.1"/>
    <property type="molecule type" value="Genomic_DNA"/>
</dbReference>
<gene>
    <name evidence="2" type="ORF">FK178_05650</name>
</gene>
<feature type="transmembrane region" description="Helical" evidence="1">
    <location>
        <begin position="128"/>
        <end position="149"/>
    </location>
</feature>
<keyword evidence="1" id="KW-0812">Transmembrane</keyword>
<keyword evidence="3" id="KW-1185">Reference proteome</keyword>
<feature type="transmembrane region" description="Helical" evidence="1">
    <location>
        <begin position="75"/>
        <end position="94"/>
    </location>
</feature>
<feature type="transmembrane region" description="Helical" evidence="1">
    <location>
        <begin position="99"/>
        <end position="116"/>
    </location>
</feature>
<dbReference type="RefSeq" id="WP_146831929.1">
    <property type="nucleotide sequence ID" value="NZ_CP042476.1"/>
</dbReference>